<evidence type="ECO:0000313" key="2">
    <source>
        <dbReference type="Proteomes" id="UP000694308"/>
    </source>
</evidence>
<organism evidence="1 2">
    <name type="scientific">Clostridium thailandense</name>
    <dbReference type="NCBI Taxonomy" id="2794346"/>
    <lineage>
        <taxon>Bacteria</taxon>
        <taxon>Bacillati</taxon>
        <taxon>Bacillota</taxon>
        <taxon>Clostridia</taxon>
        <taxon>Eubacteriales</taxon>
        <taxon>Clostridiaceae</taxon>
        <taxon>Clostridium</taxon>
    </lineage>
</organism>
<dbReference type="AlphaFoldDB" id="A0A949U1R1"/>
<gene>
    <name evidence="1" type="ORF">I6U48_23100</name>
</gene>
<comment type="caution">
    <text evidence="1">The sequence shown here is derived from an EMBL/GenBank/DDBJ whole genome shotgun (WGS) entry which is preliminary data.</text>
</comment>
<sequence>MVKDFNLGDIVEMKKEHPCGSKEWEVIRLGADIKIKCCICGRIVMLPRNKFEKDAKKVVKYNSQE</sequence>
<dbReference type="EMBL" id="JAEEGC010000136">
    <property type="protein sequence ID" value="MBV7275791.1"/>
    <property type="molecule type" value="Genomic_DNA"/>
</dbReference>
<proteinExistence type="predicted"/>
<dbReference type="RefSeq" id="WP_218322841.1">
    <property type="nucleotide sequence ID" value="NZ_JAEEGC010000136.1"/>
</dbReference>
<dbReference type="Proteomes" id="UP000694308">
    <property type="component" value="Unassembled WGS sequence"/>
</dbReference>
<dbReference type="InterPro" id="IPR009296">
    <property type="entry name" value="DUF951"/>
</dbReference>
<protein>
    <submittedName>
        <fullName evidence="1">DUF951 domain-containing protein</fullName>
    </submittedName>
</protein>
<dbReference type="PIRSF" id="PIRSF037263">
    <property type="entry name" value="DUF951_bac"/>
    <property type="match status" value="1"/>
</dbReference>
<dbReference type="PANTHER" id="PTHR38455:SF1">
    <property type="entry name" value="DUF951 DOMAIN-CONTAINING PROTEIN"/>
    <property type="match status" value="1"/>
</dbReference>
<keyword evidence="2" id="KW-1185">Reference proteome</keyword>
<accession>A0A949U1R1</accession>
<reference evidence="1" key="1">
    <citation type="submission" date="2020-12" db="EMBL/GenBank/DDBJ databases">
        <title>Clostridium thailandense sp. nov., a novel acetogenic bacterium isolated from peat land soil in Thailand.</title>
        <authorList>
            <person name="Chaikitkaew S."/>
            <person name="Birkeland N.K."/>
        </authorList>
    </citation>
    <scope>NUCLEOTIDE SEQUENCE</scope>
    <source>
        <strain evidence="1">PL3</strain>
    </source>
</reference>
<dbReference type="Pfam" id="PF06107">
    <property type="entry name" value="DUF951"/>
    <property type="match status" value="1"/>
</dbReference>
<evidence type="ECO:0000313" key="1">
    <source>
        <dbReference type="EMBL" id="MBV7275791.1"/>
    </source>
</evidence>
<name>A0A949U1R1_9CLOT</name>
<dbReference type="PANTHER" id="PTHR38455">
    <property type="entry name" value="HYPOTHETICAL CYTOSOLIC PROTEIN"/>
    <property type="match status" value="1"/>
</dbReference>